<keyword evidence="9" id="KW-1185">Reference proteome</keyword>
<name>A0AAD6HPT0_9EURO</name>
<dbReference type="FunFam" id="3.40.50.720:FF:000039">
    <property type="entry name" value="Alcohol dehydrogenase AdhP"/>
    <property type="match status" value="1"/>
</dbReference>
<dbReference type="GO" id="GO:0005737">
    <property type="term" value="C:cytoplasm"/>
    <property type="evidence" value="ECO:0007669"/>
    <property type="project" value="TreeGrafter"/>
</dbReference>
<dbReference type="Proteomes" id="UP001215712">
    <property type="component" value="Unassembled WGS sequence"/>
</dbReference>
<accession>A0AAD6HPT0</accession>
<dbReference type="Gene3D" id="3.90.180.10">
    <property type="entry name" value="Medium-chain alcohol dehydrogenases, catalytic domain"/>
    <property type="match status" value="1"/>
</dbReference>
<dbReference type="GO" id="GO:0004022">
    <property type="term" value="F:alcohol dehydrogenase (NAD+) activity"/>
    <property type="evidence" value="ECO:0007669"/>
    <property type="project" value="TreeGrafter"/>
</dbReference>
<dbReference type="Pfam" id="PF08240">
    <property type="entry name" value="ADH_N"/>
    <property type="match status" value="1"/>
</dbReference>
<proteinExistence type="inferred from homology"/>
<dbReference type="AlphaFoldDB" id="A0AAD6HPT0"/>
<evidence type="ECO:0000256" key="6">
    <source>
        <dbReference type="ARBA" id="ARBA00023027"/>
    </source>
</evidence>
<protein>
    <submittedName>
        <fullName evidence="8">Alcohol dehydrogenase 1</fullName>
    </submittedName>
</protein>
<dbReference type="SUPFAM" id="SSF51735">
    <property type="entry name" value="NAD(P)-binding Rossmann-fold domains"/>
    <property type="match status" value="1"/>
</dbReference>
<dbReference type="InterPro" id="IPR011032">
    <property type="entry name" value="GroES-like_sf"/>
</dbReference>
<gene>
    <name evidence="8" type="ORF">N7493_003330</name>
</gene>
<evidence type="ECO:0000256" key="2">
    <source>
        <dbReference type="ARBA" id="ARBA00008072"/>
    </source>
</evidence>
<reference evidence="8" key="1">
    <citation type="journal article" date="2023" name="IMA Fungus">
        <title>Comparative genomic study of the Penicillium genus elucidates a diverse pangenome and 15 lateral gene transfer events.</title>
        <authorList>
            <person name="Petersen C."/>
            <person name="Sorensen T."/>
            <person name="Nielsen M.R."/>
            <person name="Sondergaard T.E."/>
            <person name="Sorensen J.L."/>
            <person name="Fitzpatrick D.A."/>
            <person name="Frisvad J.C."/>
            <person name="Nielsen K.L."/>
        </authorList>
    </citation>
    <scope>NUCLEOTIDE SEQUENCE</scope>
    <source>
        <strain evidence="8">IBT 17514</strain>
    </source>
</reference>
<dbReference type="CDD" id="cd08297">
    <property type="entry name" value="CAD3"/>
    <property type="match status" value="1"/>
</dbReference>
<comment type="caution">
    <text evidence="8">The sequence shown here is derived from an EMBL/GenBank/DDBJ whole genome shotgun (WGS) entry which is preliminary data.</text>
</comment>
<evidence type="ECO:0000256" key="3">
    <source>
        <dbReference type="ARBA" id="ARBA00022723"/>
    </source>
</evidence>
<dbReference type="Pfam" id="PF00107">
    <property type="entry name" value="ADH_zinc_N"/>
    <property type="match status" value="1"/>
</dbReference>
<evidence type="ECO:0000256" key="1">
    <source>
        <dbReference type="ARBA" id="ARBA00001947"/>
    </source>
</evidence>
<evidence type="ECO:0000313" key="8">
    <source>
        <dbReference type="EMBL" id="KAJ5731849.1"/>
    </source>
</evidence>
<organism evidence="8 9">
    <name type="scientific">Penicillium malachiteum</name>
    <dbReference type="NCBI Taxonomy" id="1324776"/>
    <lineage>
        <taxon>Eukaryota</taxon>
        <taxon>Fungi</taxon>
        <taxon>Dikarya</taxon>
        <taxon>Ascomycota</taxon>
        <taxon>Pezizomycotina</taxon>
        <taxon>Eurotiomycetes</taxon>
        <taxon>Eurotiomycetidae</taxon>
        <taxon>Eurotiales</taxon>
        <taxon>Aspergillaceae</taxon>
        <taxon>Penicillium</taxon>
    </lineage>
</organism>
<keyword evidence="3" id="KW-0479">Metal-binding</keyword>
<dbReference type="PANTHER" id="PTHR42940">
    <property type="entry name" value="ALCOHOL DEHYDROGENASE 1-RELATED"/>
    <property type="match status" value="1"/>
</dbReference>
<feature type="domain" description="Enoyl reductase (ER)" evidence="7">
    <location>
        <begin position="18"/>
        <end position="386"/>
    </location>
</feature>
<keyword evidence="6" id="KW-0520">NAD</keyword>
<dbReference type="SUPFAM" id="SSF50129">
    <property type="entry name" value="GroES-like"/>
    <property type="match status" value="1"/>
</dbReference>
<comment type="cofactor">
    <cofactor evidence="1">
        <name>Zn(2+)</name>
        <dbReference type="ChEBI" id="CHEBI:29105"/>
    </cofactor>
</comment>
<evidence type="ECO:0000256" key="5">
    <source>
        <dbReference type="ARBA" id="ARBA00023002"/>
    </source>
</evidence>
<evidence type="ECO:0000256" key="4">
    <source>
        <dbReference type="ARBA" id="ARBA00022833"/>
    </source>
</evidence>
<dbReference type="EMBL" id="JAQJAN010000004">
    <property type="protein sequence ID" value="KAJ5731849.1"/>
    <property type="molecule type" value="Genomic_DNA"/>
</dbReference>
<keyword evidence="5" id="KW-0560">Oxidoreductase</keyword>
<sequence>MAIPSTQIAAVIPASGGKDVSDVQISSTEPVPHPGDGEVLIKLEFSGVCHSDVHSIRGDTPMKTNVAGHEGVGRVVSVGNGLEEKEWMGQMVGTSDLYVDCLPRSIPGTEVDIVNRWLYSSCLECEICEINHTACPYQRNAGAVCPPVYVSLQSENDLMDMEPFAECPGYISTPAIHATKIPVGLSPDLAAPLLCAGIAMYSSIKKSKARAGDWLAIIGAGGGLGHMGIQIAAKKGIKVLAIDTGDKKKELCLCLGATAFLDFREIDIVEGAKAATSGLGVHAVICTANGEKAYEQGMHMLRPLGTLVCVGIPHIPFRLPATPFEMIVKGLTIVGNSAGTAQEMDELMAMALAGDVQARIEVFELQAIVDVLQRLERSEIEGRVVLRIP</sequence>
<dbReference type="Gene3D" id="3.40.50.720">
    <property type="entry name" value="NAD(P)-binding Rossmann-like Domain"/>
    <property type="match status" value="1"/>
</dbReference>
<dbReference type="InterPro" id="IPR013149">
    <property type="entry name" value="ADH-like_C"/>
</dbReference>
<comment type="similarity">
    <text evidence="2">Belongs to the zinc-containing alcohol dehydrogenase family.</text>
</comment>
<dbReference type="InterPro" id="IPR013154">
    <property type="entry name" value="ADH-like_N"/>
</dbReference>
<dbReference type="InterPro" id="IPR020843">
    <property type="entry name" value="ER"/>
</dbReference>
<evidence type="ECO:0000259" key="7">
    <source>
        <dbReference type="SMART" id="SM00829"/>
    </source>
</evidence>
<dbReference type="SMART" id="SM00829">
    <property type="entry name" value="PKS_ER"/>
    <property type="match status" value="1"/>
</dbReference>
<dbReference type="PANTHER" id="PTHR42940:SF2">
    <property type="entry name" value="DEHYDROGENASE FAMILY OXIDOREDUCTASE, PUTATIVE (JCVI)-RELATED"/>
    <property type="match status" value="1"/>
</dbReference>
<dbReference type="InterPro" id="IPR036291">
    <property type="entry name" value="NAD(P)-bd_dom_sf"/>
</dbReference>
<evidence type="ECO:0000313" key="9">
    <source>
        <dbReference type="Proteomes" id="UP001215712"/>
    </source>
</evidence>
<reference evidence="8" key="2">
    <citation type="submission" date="2023-01" db="EMBL/GenBank/DDBJ databases">
        <authorList>
            <person name="Petersen C."/>
        </authorList>
    </citation>
    <scope>NUCLEOTIDE SEQUENCE</scope>
    <source>
        <strain evidence="8">IBT 17514</strain>
    </source>
</reference>
<dbReference type="GO" id="GO:0046872">
    <property type="term" value="F:metal ion binding"/>
    <property type="evidence" value="ECO:0007669"/>
    <property type="project" value="UniProtKB-KW"/>
</dbReference>
<keyword evidence="4" id="KW-0862">Zinc</keyword>